<keyword evidence="6" id="KW-0444">Lipid biosynthesis</keyword>
<dbReference type="InterPro" id="IPR036291">
    <property type="entry name" value="NAD(P)-bd_dom_sf"/>
</dbReference>
<evidence type="ECO:0000256" key="22">
    <source>
        <dbReference type="ARBA" id="ARBA00070911"/>
    </source>
</evidence>
<evidence type="ECO:0000256" key="19">
    <source>
        <dbReference type="ARBA" id="ARBA00052680"/>
    </source>
</evidence>
<comment type="pathway">
    <text evidence="3">Lipid metabolism; mitochondrial fatty acid beta-oxidation.</text>
</comment>
<reference evidence="30 31" key="1">
    <citation type="submission" date="2019-09" db="EMBL/GenBank/DDBJ databases">
        <title>Bird 10,000 Genomes (B10K) Project - Family phase.</title>
        <authorList>
            <person name="Zhang G."/>
        </authorList>
    </citation>
    <scope>NUCLEOTIDE SEQUENCE [LARGE SCALE GENOMIC DNA]</scope>
    <source>
        <strain evidence="30">B10K-DU-002-35</strain>
        <tissue evidence="30">Muscle</tissue>
    </source>
</reference>
<dbReference type="EC" id="1.1.1.62" evidence="14"/>
<dbReference type="PRINTS" id="PR00080">
    <property type="entry name" value="SDRFAMILY"/>
</dbReference>
<feature type="non-terminal residue" evidence="30">
    <location>
        <position position="1"/>
    </location>
</feature>
<dbReference type="EC" id="1.1.1.n12" evidence="5"/>
<comment type="pathway">
    <text evidence="15">Steroid biosynthesis; estrogen biosynthesis.</text>
</comment>
<comment type="pathway">
    <text evidence="2">Lipid metabolism; fatty acid biosynthesis.</text>
</comment>
<proteinExistence type="inferred from homology"/>
<evidence type="ECO:0000256" key="18">
    <source>
        <dbReference type="ARBA" id="ARBA00050435"/>
    </source>
</evidence>
<evidence type="ECO:0000256" key="8">
    <source>
        <dbReference type="ARBA" id="ARBA00022832"/>
    </source>
</evidence>
<evidence type="ECO:0000256" key="2">
    <source>
        <dbReference type="ARBA" id="ARBA00005194"/>
    </source>
</evidence>
<sequence length="254" mass="25634">TGGASGIGRAVCSRLASEGARVAVADLDGPGATKTVQGLPTPTPSTQERGGGAGVAAGDPPHAAFTVDVADADSVRGLLEQIQLRFGAPPNVCVACAGVTRDQFLLQLDTGSYETVLGVNLKGTFLVTQAVARALVAAGAPGSIIHMGSIVGKVGNLGQTHYAASKGGVESLTRSCAKELARYGIRCNVVLPGFIVTPMTHKVPPKVLEKVRGVTGMVPLGRLGEPEDVADVCAFLASPDSSYLTGASMEVTGG</sequence>
<evidence type="ECO:0000256" key="10">
    <source>
        <dbReference type="ARBA" id="ARBA00023027"/>
    </source>
</evidence>
<dbReference type="EC" id="1.1.1.239" evidence="21"/>
<feature type="non-terminal residue" evidence="30">
    <location>
        <position position="254"/>
    </location>
</feature>
<dbReference type="GO" id="GO:0006633">
    <property type="term" value="P:fatty acid biosynthetic process"/>
    <property type="evidence" value="ECO:0007669"/>
    <property type="project" value="UniProtKB-KW"/>
</dbReference>
<evidence type="ECO:0000256" key="9">
    <source>
        <dbReference type="ARBA" id="ARBA00023002"/>
    </source>
</evidence>
<evidence type="ECO:0000256" key="1">
    <source>
        <dbReference type="ARBA" id="ARBA00004305"/>
    </source>
</evidence>
<accession>A0A7L1NPM5</accession>
<dbReference type="SUPFAM" id="SSF51735">
    <property type="entry name" value="NAD(P)-binding Rossmann-fold domains"/>
    <property type="match status" value="1"/>
</dbReference>
<evidence type="ECO:0000256" key="6">
    <source>
        <dbReference type="ARBA" id="ARBA00022516"/>
    </source>
</evidence>
<evidence type="ECO:0000256" key="12">
    <source>
        <dbReference type="ARBA" id="ARBA00023128"/>
    </source>
</evidence>
<dbReference type="GO" id="GO:0004303">
    <property type="term" value="F:estradiol 17-beta-dehydrogenase [NAD(P)+] activity"/>
    <property type="evidence" value="ECO:0007669"/>
    <property type="project" value="UniProtKB-EC"/>
</dbReference>
<keyword evidence="7" id="KW-0597">Phosphoprotein</keyword>
<keyword evidence="13" id="KW-0275">Fatty acid biosynthesis</keyword>
<evidence type="ECO:0000256" key="27">
    <source>
        <dbReference type="ARBA" id="ARBA00083258"/>
    </source>
</evidence>
<evidence type="ECO:0000256" key="24">
    <source>
        <dbReference type="ARBA" id="ARBA00081419"/>
    </source>
</evidence>
<comment type="subunit">
    <text evidence="20">Heterotetramer with CBR4; contains two molecules of HSD17B8 and CBR4.</text>
</comment>
<keyword evidence="11" id="KW-0443">Lipid metabolism</keyword>
<evidence type="ECO:0000256" key="7">
    <source>
        <dbReference type="ARBA" id="ARBA00022553"/>
    </source>
</evidence>
<dbReference type="InterPro" id="IPR057326">
    <property type="entry name" value="KR_dom"/>
</dbReference>
<protein>
    <recommendedName>
        <fullName evidence="22">(3R)-3-hydroxyacyl-CoA dehydrogenase</fullName>
        <ecNumber evidence="21">1.1.1.239</ecNumber>
        <ecNumber evidence="14">1.1.1.62</ecNumber>
        <ecNumber evidence="5">1.1.1.n12</ecNumber>
    </recommendedName>
    <alternativeName>
        <fullName evidence="24">17-beta-hydroxysteroid dehydrogenase 8</fullName>
    </alternativeName>
    <alternativeName>
        <fullName evidence="23">3-ketoacyl-[acyl-carrier-protein] reductase alpha subunit</fullName>
    </alternativeName>
    <alternativeName>
        <fullName evidence="26">3-oxoacyl-[acyl-carrier-protein] reductase</fullName>
    </alternativeName>
    <alternativeName>
        <fullName evidence="27">Estradiol 17-beta-dehydrogenase 8</fullName>
    </alternativeName>
    <alternativeName>
        <fullName evidence="25">Testosterone 17-beta-dehydrogenase 8</fullName>
    </alternativeName>
</protein>
<keyword evidence="8" id="KW-0276">Fatty acid metabolism</keyword>
<feature type="region of interest" description="Disordered" evidence="28">
    <location>
        <begin position="29"/>
        <end position="54"/>
    </location>
</feature>
<dbReference type="GO" id="GO:0048038">
    <property type="term" value="F:quinone binding"/>
    <property type="evidence" value="ECO:0007669"/>
    <property type="project" value="TreeGrafter"/>
</dbReference>
<name>A0A7L1NPM5_RHICY</name>
<dbReference type="EMBL" id="VXBP01007827">
    <property type="protein sequence ID" value="NXO01296.1"/>
    <property type="molecule type" value="Genomic_DNA"/>
</dbReference>
<dbReference type="Proteomes" id="UP000565785">
    <property type="component" value="Unassembled WGS sequence"/>
</dbReference>
<comment type="catalytic activity">
    <reaction evidence="19">
        <text>a (3R)-3-hydroxyacyl-CoA + NAD(+) = a 3-oxoacyl-CoA + NADH + H(+)</text>
        <dbReference type="Rhea" id="RHEA:32711"/>
        <dbReference type="ChEBI" id="CHEBI:15378"/>
        <dbReference type="ChEBI" id="CHEBI:57319"/>
        <dbReference type="ChEBI" id="CHEBI:57540"/>
        <dbReference type="ChEBI" id="CHEBI:57945"/>
        <dbReference type="ChEBI" id="CHEBI:90726"/>
        <dbReference type="EC" id="1.1.1.n12"/>
    </reaction>
    <physiologicalReaction direction="left-to-right" evidence="19">
        <dbReference type="Rhea" id="RHEA:32712"/>
    </physiologicalReaction>
</comment>
<evidence type="ECO:0000313" key="30">
    <source>
        <dbReference type="EMBL" id="NXO01296.1"/>
    </source>
</evidence>
<dbReference type="GO" id="GO:0047035">
    <property type="term" value="F:testosterone dehydrogenase (NAD+) activity"/>
    <property type="evidence" value="ECO:0007669"/>
    <property type="project" value="UniProtKB-EC"/>
</dbReference>
<comment type="catalytic activity">
    <reaction evidence="18">
        <text>17beta-hydroxy-5alpha-androstan-3-one + NAD(+) = 5alpha-androstan-3,17-dione + NADH + H(+)</text>
        <dbReference type="Rhea" id="RHEA:41992"/>
        <dbReference type="ChEBI" id="CHEBI:15378"/>
        <dbReference type="ChEBI" id="CHEBI:15994"/>
        <dbReference type="ChEBI" id="CHEBI:16330"/>
        <dbReference type="ChEBI" id="CHEBI:57540"/>
        <dbReference type="ChEBI" id="CHEBI:57945"/>
    </reaction>
    <physiologicalReaction direction="left-to-right" evidence="18">
        <dbReference type="Rhea" id="RHEA:41993"/>
    </physiologicalReaction>
</comment>
<comment type="similarity">
    <text evidence="4">Belongs to the short-chain dehydrogenases/reductases (SDR) family.</text>
</comment>
<keyword evidence="31" id="KW-1185">Reference proteome</keyword>
<evidence type="ECO:0000256" key="17">
    <source>
        <dbReference type="ARBA" id="ARBA00050232"/>
    </source>
</evidence>
<dbReference type="FunFam" id="3.40.50.720:FF:000231">
    <property type="entry name" value="Estradiol 17-beta-dehydrogenase 8"/>
    <property type="match status" value="1"/>
</dbReference>
<dbReference type="AlphaFoldDB" id="A0A7L1NPM5"/>
<dbReference type="InterPro" id="IPR002347">
    <property type="entry name" value="SDR_fam"/>
</dbReference>
<organism evidence="30 31">
    <name type="scientific">Rhinopomastus cyanomelas</name>
    <name type="common">Common scimitarbill</name>
    <dbReference type="NCBI Taxonomy" id="113115"/>
    <lineage>
        <taxon>Eukaryota</taxon>
        <taxon>Metazoa</taxon>
        <taxon>Chordata</taxon>
        <taxon>Craniata</taxon>
        <taxon>Vertebrata</taxon>
        <taxon>Euteleostomi</taxon>
        <taxon>Archelosauria</taxon>
        <taxon>Archosauria</taxon>
        <taxon>Dinosauria</taxon>
        <taxon>Saurischia</taxon>
        <taxon>Theropoda</taxon>
        <taxon>Coelurosauria</taxon>
        <taxon>Aves</taxon>
        <taxon>Neognathae</taxon>
        <taxon>Neoaves</taxon>
        <taxon>Telluraves</taxon>
        <taxon>Coraciimorphae</taxon>
        <taxon>Bucerotiformes</taxon>
        <taxon>Rhinopomastidae</taxon>
        <taxon>Rhinopomastus</taxon>
    </lineage>
</organism>
<comment type="caution">
    <text evidence="30">The sequence shown here is derived from an EMBL/GenBank/DDBJ whole genome shotgun (WGS) entry which is preliminary data.</text>
</comment>
<dbReference type="Gene3D" id="3.40.50.720">
    <property type="entry name" value="NAD(P)-binding Rossmann-like Domain"/>
    <property type="match status" value="1"/>
</dbReference>
<dbReference type="PANTHER" id="PTHR42760">
    <property type="entry name" value="SHORT-CHAIN DEHYDROGENASES/REDUCTASES FAMILY MEMBER"/>
    <property type="match status" value="1"/>
</dbReference>
<keyword evidence="9" id="KW-0560">Oxidoreductase</keyword>
<dbReference type="PRINTS" id="PR00081">
    <property type="entry name" value="GDHRDH"/>
</dbReference>
<evidence type="ECO:0000256" key="16">
    <source>
        <dbReference type="ARBA" id="ARBA00049069"/>
    </source>
</evidence>
<evidence type="ECO:0000256" key="21">
    <source>
        <dbReference type="ARBA" id="ARBA00066822"/>
    </source>
</evidence>
<dbReference type="SMART" id="SM00822">
    <property type="entry name" value="PKS_KR"/>
    <property type="match status" value="1"/>
</dbReference>
<feature type="domain" description="Ketoreductase" evidence="29">
    <location>
        <begin position="1"/>
        <end position="195"/>
    </location>
</feature>
<evidence type="ECO:0000256" key="25">
    <source>
        <dbReference type="ARBA" id="ARBA00081936"/>
    </source>
</evidence>
<evidence type="ECO:0000256" key="26">
    <source>
        <dbReference type="ARBA" id="ARBA00083097"/>
    </source>
</evidence>
<keyword evidence="10" id="KW-0520">NAD</keyword>
<comment type="catalytic activity">
    <reaction evidence="17">
        <text>testosterone + NAD(+) = androst-4-ene-3,17-dione + NADH + H(+)</text>
        <dbReference type="Rhea" id="RHEA:14929"/>
        <dbReference type="ChEBI" id="CHEBI:15378"/>
        <dbReference type="ChEBI" id="CHEBI:16422"/>
        <dbReference type="ChEBI" id="CHEBI:17347"/>
        <dbReference type="ChEBI" id="CHEBI:57540"/>
        <dbReference type="ChEBI" id="CHEBI:57945"/>
        <dbReference type="EC" id="1.1.1.239"/>
    </reaction>
    <physiologicalReaction direction="left-to-right" evidence="17">
        <dbReference type="Rhea" id="RHEA:14930"/>
    </physiologicalReaction>
</comment>
<comment type="subcellular location">
    <subcellularLocation>
        <location evidence="1">Mitochondrion matrix</location>
    </subcellularLocation>
</comment>
<evidence type="ECO:0000259" key="29">
    <source>
        <dbReference type="SMART" id="SM00822"/>
    </source>
</evidence>
<evidence type="ECO:0000256" key="4">
    <source>
        <dbReference type="ARBA" id="ARBA00006484"/>
    </source>
</evidence>
<dbReference type="GO" id="GO:0005759">
    <property type="term" value="C:mitochondrial matrix"/>
    <property type="evidence" value="ECO:0007669"/>
    <property type="project" value="UniProtKB-SubCell"/>
</dbReference>
<dbReference type="Pfam" id="PF13561">
    <property type="entry name" value="adh_short_C2"/>
    <property type="match status" value="1"/>
</dbReference>
<dbReference type="OrthoDB" id="9393331at2759"/>
<evidence type="ECO:0000256" key="23">
    <source>
        <dbReference type="ARBA" id="ARBA00077835"/>
    </source>
</evidence>
<keyword evidence="12" id="KW-0496">Mitochondrion</keyword>
<dbReference type="GO" id="GO:0008210">
    <property type="term" value="P:estrogen metabolic process"/>
    <property type="evidence" value="ECO:0007669"/>
    <property type="project" value="UniProtKB-ARBA"/>
</dbReference>
<evidence type="ECO:0000256" key="13">
    <source>
        <dbReference type="ARBA" id="ARBA00023160"/>
    </source>
</evidence>
<evidence type="ECO:0000256" key="11">
    <source>
        <dbReference type="ARBA" id="ARBA00023098"/>
    </source>
</evidence>
<dbReference type="PANTHER" id="PTHR42760:SF83">
    <property type="entry name" value="(3R)-3-HYDROXYACYL-COA DEHYDROGENASE"/>
    <property type="match status" value="1"/>
</dbReference>
<gene>
    <name evidence="30" type="primary">Hsd17b8</name>
    <name evidence="30" type="ORF">RHICYA_R15458</name>
</gene>
<feature type="compositionally biased region" description="Polar residues" evidence="28">
    <location>
        <begin position="34"/>
        <end position="48"/>
    </location>
</feature>
<evidence type="ECO:0000256" key="28">
    <source>
        <dbReference type="SAM" id="MobiDB-lite"/>
    </source>
</evidence>
<evidence type="ECO:0000256" key="5">
    <source>
        <dbReference type="ARBA" id="ARBA00012456"/>
    </source>
</evidence>
<comment type="catalytic activity">
    <reaction evidence="16">
        <text>17beta-estradiol + NAD(+) = estrone + NADH + H(+)</text>
        <dbReference type="Rhea" id="RHEA:24612"/>
        <dbReference type="ChEBI" id="CHEBI:15378"/>
        <dbReference type="ChEBI" id="CHEBI:16469"/>
        <dbReference type="ChEBI" id="CHEBI:17263"/>
        <dbReference type="ChEBI" id="CHEBI:57540"/>
        <dbReference type="ChEBI" id="CHEBI:57945"/>
        <dbReference type="EC" id="1.1.1.62"/>
    </reaction>
    <physiologicalReaction direction="left-to-right" evidence="16">
        <dbReference type="Rhea" id="RHEA:24613"/>
    </physiologicalReaction>
    <physiologicalReaction direction="right-to-left" evidence="16">
        <dbReference type="Rhea" id="RHEA:24614"/>
    </physiologicalReaction>
</comment>
<evidence type="ECO:0000256" key="3">
    <source>
        <dbReference type="ARBA" id="ARBA00005198"/>
    </source>
</evidence>
<evidence type="ECO:0000256" key="20">
    <source>
        <dbReference type="ARBA" id="ARBA00065174"/>
    </source>
</evidence>
<evidence type="ECO:0000313" key="31">
    <source>
        <dbReference type="Proteomes" id="UP000565785"/>
    </source>
</evidence>
<evidence type="ECO:0000256" key="14">
    <source>
        <dbReference type="ARBA" id="ARBA00024072"/>
    </source>
</evidence>
<evidence type="ECO:0000256" key="15">
    <source>
        <dbReference type="ARBA" id="ARBA00037929"/>
    </source>
</evidence>